<dbReference type="RefSeq" id="WP_154555878.1">
    <property type="nucleotide sequence ID" value="NZ_VUMR01000018.1"/>
</dbReference>
<accession>A0A6N7VEJ5</accession>
<organism evidence="2 3">
    <name type="scientific">Holdemanella porci</name>
    <dbReference type="NCBI Taxonomy" id="2652276"/>
    <lineage>
        <taxon>Bacteria</taxon>
        <taxon>Bacillati</taxon>
        <taxon>Bacillota</taxon>
        <taxon>Erysipelotrichia</taxon>
        <taxon>Erysipelotrichales</taxon>
        <taxon>Erysipelotrichaceae</taxon>
        <taxon>Holdemanella</taxon>
    </lineage>
</organism>
<feature type="coiled-coil region" evidence="1">
    <location>
        <begin position="184"/>
        <end position="218"/>
    </location>
</feature>
<protein>
    <submittedName>
        <fullName evidence="2">Uncharacterized protein</fullName>
    </submittedName>
</protein>
<evidence type="ECO:0000313" key="2">
    <source>
        <dbReference type="EMBL" id="MSS56231.1"/>
    </source>
</evidence>
<dbReference type="EMBL" id="VUMR01000018">
    <property type="protein sequence ID" value="MSS56231.1"/>
    <property type="molecule type" value="Genomic_DNA"/>
</dbReference>
<evidence type="ECO:0000313" key="3">
    <source>
        <dbReference type="Proteomes" id="UP000434241"/>
    </source>
</evidence>
<name>A0A6N7VEJ5_9FIRM</name>
<dbReference type="GeneID" id="93158613"/>
<sequence>MSLIIGYNFSITIEDQMYCDLIEGTTDILTIPFTKDSIFKGDFLTLSPISNPNKHADFEIIGHVRSVEDKNGTPIKKTMRVKQIVDDSNENVSSAQNHMNYLKAVDKKIDHKLQKLGDKIKSNLITIEEKQRLLNVTNAFLHDLECRREMLDIMNAHEAFEKFKIKLDDEYHLGIAIDEHDRRNDSFNYQISELMKENNTLEKEMDDLNHLKQYISNEIRSCKDEIEKQSF</sequence>
<dbReference type="Proteomes" id="UP000434241">
    <property type="component" value="Unassembled WGS sequence"/>
</dbReference>
<gene>
    <name evidence="2" type="ORF">FYJ55_04830</name>
</gene>
<keyword evidence="3" id="KW-1185">Reference proteome</keyword>
<evidence type="ECO:0000256" key="1">
    <source>
        <dbReference type="SAM" id="Coils"/>
    </source>
</evidence>
<dbReference type="AlphaFoldDB" id="A0A6N7VEJ5"/>
<proteinExistence type="predicted"/>
<reference evidence="2 3" key="1">
    <citation type="submission" date="2019-08" db="EMBL/GenBank/DDBJ databases">
        <title>In-depth cultivation of the pig gut microbiome towards novel bacterial diversity and tailored functional studies.</title>
        <authorList>
            <person name="Wylensek D."/>
            <person name="Hitch T.C.A."/>
            <person name="Clavel T."/>
        </authorList>
    </citation>
    <scope>NUCLEOTIDE SEQUENCE [LARGE SCALE GENOMIC DNA]</scope>
    <source>
        <strain evidence="2 3">LKV-472-APC-3</strain>
    </source>
</reference>
<comment type="caution">
    <text evidence="2">The sequence shown here is derived from an EMBL/GenBank/DDBJ whole genome shotgun (WGS) entry which is preliminary data.</text>
</comment>
<keyword evidence="1" id="KW-0175">Coiled coil</keyword>